<name>A0AAN0KEI3_9GAMM</name>
<sequence>MSLTGRIFQVTLKRLGLGISNGLFSGNAMQKGLRVDDPRVTNGDDPDVFYPGHPMMQIIFSV</sequence>
<dbReference type="AlphaFoldDB" id="A0AAN0KEI3"/>
<organism evidence="1 2">
    <name type="scientific">Pectobacterium araliae</name>
    <dbReference type="NCBI Taxonomy" id="3073862"/>
    <lineage>
        <taxon>Bacteria</taxon>
        <taxon>Pseudomonadati</taxon>
        <taxon>Pseudomonadota</taxon>
        <taxon>Gammaproteobacteria</taxon>
        <taxon>Enterobacterales</taxon>
        <taxon>Pectobacteriaceae</taxon>
        <taxon>Pectobacterium</taxon>
    </lineage>
</organism>
<reference evidence="2" key="1">
    <citation type="journal article" date="2024" name="Int. J. Syst. Evol. Microbiol.">
        <title>Pectobacterium araliae sp. nov., a pathogen causing bacterial soft rot of Japanese angelica tree in Japan.</title>
        <authorList>
            <person name="Sawada H."/>
            <person name="Someya N."/>
            <person name="Morohoshi T."/>
            <person name="Ono M."/>
            <person name="Satou M."/>
        </authorList>
    </citation>
    <scope>NUCLEOTIDE SEQUENCE [LARGE SCALE GENOMIC DNA]</scope>
    <source>
        <strain evidence="2">MAFF 302110</strain>
    </source>
</reference>
<evidence type="ECO:0000313" key="1">
    <source>
        <dbReference type="EMBL" id="BES83379.1"/>
    </source>
</evidence>
<dbReference type="KEGG" id="parl:PEC302110_04760"/>
<dbReference type="EMBL" id="AP028908">
    <property type="protein sequence ID" value="BES83379.1"/>
    <property type="molecule type" value="Genomic_DNA"/>
</dbReference>
<keyword evidence="2" id="KW-1185">Reference proteome</keyword>
<evidence type="ECO:0000313" key="2">
    <source>
        <dbReference type="Proteomes" id="UP001377830"/>
    </source>
</evidence>
<protein>
    <submittedName>
        <fullName evidence="1">Uncharacterized protein</fullName>
    </submittedName>
</protein>
<dbReference type="Proteomes" id="UP001377830">
    <property type="component" value="Chromosome"/>
</dbReference>
<gene>
    <name evidence="1" type="ORF">PEC302110_04760</name>
</gene>
<accession>A0AAN0KEI3</accession>
<proteinExistence type="predicted"/>